<reference evidence="2 3" key="1">
    <citation type="submission" date="2020-04" db="EMBL/GenBank/DDBJ databases">
        <authorList>
            <person name="Wallbank WR R."/>
            <person name="Pardo Diaz C."/>
            <person name="Kozak K."/>
            <person name="Martin S."/>
            <person name="Jiggins C."/>
            <person name="Moest M."/>
            <person name="Warren A I."/>
            <person name="Byers J.R.P. K."/>
            <person name="Montejo-Kovacevich G."/>
            <person name="Yen C E."/>
        </authorList>
    </citation>
    <scope>NUCLEOTIDE SEQUENCE [LARGE SCALE GENOMIC DNA]</scope>
</reference>
<evidence type="ECO:0000313" key="3">
    <source>
        <dbReference type="Proteomes" id="UP000494256"/>
    </source>
</evidence>
<dbReference type="EMBL" id="CADEBD010000526">
    <property type="protein sequence ID" value="CAB3257096.1"/>
    <property type="molecule type" value="Genomic_DNA"/>
</dbReference>
<proteinExistence type="predicted"/>
<sequence length="172" mass="19495">MLRYNKLEAVKLKKINDKKRLTIHNVLHLSVGHVLDINTVDVGVEALTIDVKFEQTDPEDINEDALKEYNDSDNVQSADSDDDPLMIVKKEQSNIDEEALEGNSVSDIIQSADSDDDPLMIVKKEQSSDLSLKRFKKALQRNPEDLTSRNLKTHELIRSAKGASRLEPQEER</sequence>
<name>A0A8S1BDP6_ARCPL</name>
<dbReference type="Proteomes" id="UP000494256">
    <property type="component" value="Unassembled WGS sequence"/>
</dbReference>
<dbReference type="AlphaFoldDB" id="A0A8S1BDP6"/>
<evidence type="ECO:0000313" key="2">
    <source>
        <dbReference type="EMBL" id="CAB3257096.1"/>
    </source>
</evidence>
<feature type="compositionally biased region" description="Basic and acidic residues" evidence="1">
    <location>
        <begin position="142"/>
        <end position="158"/>
    </location>
</feature>
<protein>
    <submittedName>
        <fullName evidence="2">Uncharacterized protein</fullName>
    </submittedName>
</protein>
<evidence type="ECO:0000256" key="1">
    <source>
        <dbReference type="SAM" id="MobiDB-lite"/>
    </source>
</evidence>
<gene>
    <name evidence="2" type="ORF">APLA_LOCUS15805</name>
</gene>
<comment type="caution">
    <text evidence="2">The sequence shown here is derived from an EMBL/GenBank/DDBJ whole genome shotgun (WGS) entry which is preliminary data.</text>
</comment>
<organism evidence="2 3">
    <name type="scientific">Arctia plantaginis</name>
    <name type="common">Wood tiger moth</name>
    <name type="synonym">Phalaena plantaginis</name>
    <dbReference type="NCBI Taxonomy" id="874455"/>
    <lineage>
        <taxon>Eukaryota</taxon>
        <taxon>Metazoa</taxon>
        <taxon>Ecdysozoa</taxon>
        <taxon>Arthropoda</taxon>
        <taxon>Hexapoda</taxon>
        <taxon>Insecta</taxon>
        <taxon>Pterygota</taxon>
        <taxon>Neoptera</taxon>
        <taxon>Endopterygota</taxon>
        <taxon>Lepidoptera</taxon>
        <taxon>Glossata</taxon>
        <taxon>Ditrysia</taxon>
        <taxon>Noctuoidea</taxon>
        <taxon>Erebidae</taxon>
        <taxon>Arctiinae</taxon>
        <taxon>Arctia</taxon>
    </lineage>
</organism>
<accession>A0A8S1BDP6</accession>
<feature type="region of interest" description="Disordered" evidence="1">
    <location>
        <begin position="141"/>
        <end position="172"/>
    </location>
</feature>